<comment type="caution">
    <text evidence="18">The sequence shown here is derived from an EMBL/GenBank/DDBJ whole genome shotgun (WGS) entry which is preliminary data.</text>
</comment>
<evidence type="ECO:0000256" key="1">
    <source>
        <dbReference type="ARBA" id="ARBA00004935"/>
    </source>
</evidence>
<dbReference type="GO" id="GO:0009813">
    <property type="term" value="P:flavonoid biosynthetic process"/>
    <property type="evidence" value="ECO:0007669"/>
    <property type="project" value="UniProtKB-KW"/>
</dbReference>
<keyword evidence="19" id="KW-1185">Reference proteome</keyword>
<comment type="pathway">
    <text evidence="1">Pigment biosynthesis; anthocyanin biosynthesis.</text>
</comment>
<evidence type="ECO:0000256" key="6">
    <source>
        <dbReference type="ARBA" id="ARBA00037100"/>
    </source>
</evidence>
<dbReference type="Gene3D" id="3.40.50.720">
    <property type="entry name" value="NAD(P)-binding Rossmann-like Domain"/>
    <property type="match status" value="1"/>
</dbReference>
<evidence type="ECO:0000256" key="9">
    <source>
        <dbReference type="ARBA" id="ARBA00039963"/>
    </source>
</evidence>
<dbReference type="InterPro" id="IPR001509">
    <property type="entry name" value="Epimerase_deHydtase"/>
</dbReference>
<feature type="region of interest" description="Disordered" evidence="15">
    <location>
        <begin position="800"/>
        <end position="824"/>
    </location>
</feature>
<dbReference type="SUPFAM" id="SSF51735">
    <property type="entry name" value="NAD(P)-binding Rossmann-fold domains"/>
    <property type="match status" value="1"/>
</dbReference>
<dbReference type="Pfam" id="PF25972">
    <property type="entry name" value="At4g15545_C"/>
    <property type="match status" value="1"/>
</dbReference>
<evidence type="ECO:0000256" key="4">
    <source>
        <dbReference type="ARBA" id="ARBA00023241"/>
    </source>
</evidence>
<feature type="domain" description="At4g15545-like C-terminal" evidence="17">
    <location>
        <begin position="822"/>
        <end position="888"/>
    </location>
</feature>
<gene>
    <name evidence="18" type="ORF">SASPL_123791</name>
</gene>
<feature type="compositionally biased region" description="Polar residues" evidence="15">
    <location>
        <begin position="754"/>
        <end position="787"/>
    </location>
</feature>
<evidence type="ECO:0000256" key="5">
    <source>
        <dbReference type="ARBA" id="ARBA00023445"/>
    </source>
</evidence>
<evidence type="ECO:0000256" key="2">
    <source>
        <dbReference type="ARBA" id="ARBA00022857"/>
    </source>
</evidence>
<evidence type="ECO:0000256" key="14">
    <source>
        <dbReference type="SAM" id="Coils"/>
    </source>
</evidence>
<dbReference type="AlphaFoldDB" id="A0A8X8XMC0"/>
<dbReference type="GO" id="GO:0045552">
    <property type="term" value="F:dihydroflavanol 4-reductase activity"/>
    <property type="evidence" value="ECO:0007669"/>
    <property type="project" value="UniProtKB-EC"/>
</dbReference>
<evidence type="ECO:0000313" key="19">
    <source>
        <dbReference type="Proteomes" id="UP000298416"/>
    </source>
</evidence>
<evidence type="ECO:0000256" key="12">
    <source>
        <dbReference type="ARBA" id="ARBA00048870"/>
    </source>
</evidence>
<dbReference type="GO" id="GO:0047890">
    <property type="term" value="F:flavanone 4-reductase activity"/>
    <property type="evidence" value="ECO:0007669"/>
    <property type="project" value="UniProtKB-EC"/>
</dbReference>
<evidence type="ECO:0000256" key="10">
    <source>
        <dbReference type="ARBA" id="ARBA00042087"/>
    </source>
</evidence>
<comment type="function">
    <text evidence="6">Bifunctional enzyme involved in flavonoid metabolism.</text>
</comment>
<keyword evidence="4" id="KW-0284">Flavonoid biosynthesis</keyword>
<keyword evidence="3" id="KW-0560">Oxidoreductase</keyword>
<feature type="coiled-coil region" evidence="14">
    <location>
        <begin position="53"/>
        <end position="87"/>
    </location>
</feature>
<evidence type="ECO:0000259" key="17">
    <source>
        <dbReference type="Pfam" id="PF25972"/>
    </source>
</evidence>
<evidence type="ECO:0000256" key="15">
    <source>
        <dbReference type="SAM" id="MobiDB-lite"/>
    </source>
</evidence>
<reference evidence="18" key="1">
    <citation type="submission" date="2018-01" db="EMBL/GenBank/DDBJ databases">
        <authorList>
            <person name="Mao J.F."/>
        </authorList>
    </citation>
    <scope>NUCLEOTIDE SEQUENCE</scope>
    <source>
        <strain evidence="18">Huo1</strain>
        <tissue evidence="18">Leaf</tissue>
    </source>
</reference>
<dbReference type="InterPro" id="IPR058935">
    <property type="entry name" value="At4g15545-like_C"/>
</dbReference>
<dbReference type="InterPro" id="IPR036291">
    <property type="entry name" value="NAD(P)-bd_dom_sf"/>
</dbReference>
<keyword evidence="14" id="KW-0175">Coiled coil</keyword>
<evidence type="ECO:0000259" key="16">
    <source>
        <dbReference type="Pfam" id="PF01370"/>
    </source>
</evidence>
<proteinExistence type="inferred from homology"/>
<name>A0A8X8XMC0_SALSN</name>
<evidence type="ECO:0000256" key="8">
    <source>
        <dbReference type="ARBA" id="ARBA00039057"/>
    </source>
</evidence>
<accession>A0A8X8XMC0</accession>
<keyword evidence="2" id="KW-0521">NADP</keyword>
<dbReference type="PANTHER" id="PTHR47383">
    <property type="entry name" value="OS03G0659800 PROTEIN"/>
    <property type="match status" value="1"/>
</dbReference>
<feature type="compositionally biased region" description="Low complexity" evidence="15">
    <location>
        <begin position="800"/>
        <end position="812"/>
    </location>
</feature>
<feature type="domain" description="NAD-dependent epimerase/dehydratase" evidence="16">
    <location>
        <begin position="392"/>
        <end position="597"/>
    </location>
</feature>
<evidence type="ECO:0000256" key="13">
    <source>
        <dbReference type="ARBA" id="ARBA00049132"/>
    </source>
</evidence>
<feature type="region of interest" description="Disordered" evidence="15">
    <location>
        <begin position="754"/>
        <end position="788"/>
    </location>
</feature>
<evidence type="ECO:0000256" key="11">
    <source>
        <dbReference type="ARBA" id="ARBA00042831"/>
    </source>
</evidence>
<sequence length="890" mass="99718">MARGGEDGGRPDFDLPAEILSVIPTDPYDQLDLARKITSMAIASRVTKLETEAGSFRQKLQEKDRLIQQLEDKVAQLDGAYQDAEFRLKITREDNLGLFSLRVLQMKLLKERDSLAVTAKKLSRDLAKRELDADLDKIRRSLQDMCSTMETTDVSSGSCKLQLELPKSSDNLDFQKSIDVDRVIADEDLIEQHNSGRFEEMDTKLEIGVEDGARSNEQRASTNVGKDRNYVIVLRELGWLYDGDMEEQVVAYVTMASELGWLASNWFTRPKAKMEMERVGIGDLMDISVLMEIHECGQKMGHKVDNLFLSTSAQSAGSLVMHRIYFLSMKWLLDCDPKPKVKMKCRVDCVEFYSNFSHHCNRVDCVEFMVVPIDSCRVFKGGGMTRATHMQVTGASGYVAIWLVKFLLRKGYTVKASARNSNNAKKTQHLLALDGAKERLHLVKVDLLEEGSFDSVVDGCEGVFHTASPFFNNVTDPQAELIDPAVKGTLNVLGSCAKVPSVKRIVLTSSIAAVAYKGKPLIPETVVDEMWWSSPEYCEQMQLWYVLSKTLAEDAAWKFVKEKGIEMVAINPGMVIGPLLQPTLNESSANICKLYANCNLESLMRLLVVLSHRLSHGVVAHWFSKPRVKMKLEKIKPREAFLLGDWELVVFLGDLELVMLLGFSCSWPCSTQEAFRRQLMQSLNEENSTSETVEVGTYDQSMPKAYSTNDDSNGYMIHNSYSSSTDNASTTDEVSAQAGQKFFLTPYITPRLTPTGTPKVISSSVSPRRYSAATSPQKTSGTTSPSANYDRKGYYSSWYPSSQQSSAANSPPRGSPLPGRTPRIDGKEFFRQARSQLSLEQFSAFLANIKELNAQRQSWEETLRKAEEIFGTDNKDLFVSFQGLLNRNAH</sequence>
<dbReference type="EC" id="1.1.1.234" evidence="7"/>
<organism evidence="18">
    <name type="scientific">Salvia splendens</name>
    <name type="common">Scarlet sage</name>
    <dbReference type="NCBI Taxonomy" id="180675"/>
    <lineage>
        <taxon>Eukaryota</taxon>
        <taxon>Viridiplantae</taxon>
        <taxon>Streptophyta</taxon>
        <taxon>Embryophyta</taxon>
        <taxon>Tracheophyta</taxon>
        <taxon>Spermatophyta</taxon>
        <taxon>Magnoliopsida</taxon>
        <taxon>eudicotyledons</taxon>
        <taxon>Gunneridae</taxon>
        <taxon>Pentapetalae</taxon>
        <taxon>asterids</taxon>
        <taxon>lamiids</taxon>
        <taxon>Lamiales</taxon>
        <taxon>Lamiaceae</taxon>
        <taxon>Nepetoideae</taxon>
        <taxon>Mentheae</taxon>
        <taxon>Salviinae</taxon>
        <taxon>Salvia</taxon>
        <taxon>Salvia subgen. Calosphace</taxon>
        <taxon>core Calosphace</taxon>
    </lineage>
</organism>
<dbReference type="InterPro" id="IPR058936">
    <property type="entry name" value="At4g15545-like"/>
</dbReference>
<dbReference type="EC" id="1.1.1.219" evidence="8"/>
<dbReference type="Proteomes" id="UP000298416">
    <property type="component" value="Unassembled WGS sequence"/>
</dbReference>
<evidence type="ECO:0000256" key="7">
    <source>
        <dbReference type="ARBA" id="ARBA00039055"/>
    </source>
</evidence>
<comment type="catalytic activity">
    <reaction evidence="13">
        <text>a (2R,3S,4S)-leucoanthocyanidin + NADP(+) = a (2R,3R)-dihydroflavonol + NADPH + H(+)</text>
        <dbReference type="Rhea" id="RHEA:54444"/>
        <dbReference type="ChEBI" id="CHEBI:15378"/>
        <dbReference type="ChEBI" id="CHEBI:57783"/>
        <dbReference type="ChEBI" id="CHEBI:58349"/>
        <dbReference type="ChEBI" id="CHEBI:138176"/>
        <dbReference type="ChEBI" id="CHEBI:138188"/>
        <dbReference type="EC" id="1.1.1.219"/>
    </reaction>
</comment>
<protein>
    <recommendedName>
        <fullName evidence="9">Dihydroflavonol 4-reductase</fullName>
        <ecNumber evidence="8">1.1.1.219</ecNumber>
        <ecNumber evidence="7">1.1.1.234</ecNumber>
    </recommendedName>
    <alternativeName>
        <fullName evidence="11">Dihydrokaempferol 4-reductase</fullName>
    </alternativeName>
    <alternativeName>
        <fullName evidence="10">Flavanone 4-reductase</fullName>
    </alternativeName>
</protein>
<dbReference type="PANTHER" id="PTHR47383:SF8">
    <property type="entry name" value="OS01G0768300 PROTEIN"/>
    <property type="match status" value="1"/>
</dbReference>
<dbReference type="EMBL" id="PNBA02000008">
    <property type="protein sequence ID" value="KAG6416363.1"/>
    <property type="molecule type" value="Genomic_DNA"/>
</dbReference>
<dbReference type="CDD" id="cd08958">
    <property type="entry name" value="FR_SDR_e"/>
    <property type="match status" value="1"/>
</dbReference>
<reference evidence="18" key="2">
    <citation type="submission" date="2020-08" db="EMBL/GenBank/DDBJ databases">
        <title>Plant Genome Project.</title>
        <authorList>
            <person name="Zhang R.-G."/>
        </authorList>
    </citation>
    <scope>NUCLEOTIDE SEQUENCE</scope>
    <source>
        <strain evidence="18">Huo1</strain>
        <tissue evidence="18">Leaf</tissue>
    </source>
</reference>
<comment type="similarity">
    <text evidence="5">Belongs to the NAD(P)-dependent epimerase/dehydratase family. Dihydroflavonol-4-reductase subfamily.</text>
</comment>
<comment type="catalytic activity">
    <reaction evidence="12">
        <text>(2S)-flavan-4-ol + NADP(+) = (2S)-flavanone + NADPH + H(+)</text>
        <dbReference type="Rhea" id="RHEA:11228"/>
        <dbReference type="ChEBI" id="CHEBI:15378"/>
        <dbReference type="ChEBI" id="CHEBI:15605"/>
        <dbReference type="ChEBI" id="CHEBI:15606"/>
        <dbReference type="ChEBI" id="CHEBI:57783"/>
        <dbReference type="ChEBI" id="CHEBI:58349"/>
        <dbReference type="EC" id="1.1.1.234"/>
    </reaction>
</comment>
<evidence type="ECO:0000313" key="18">
    <source>
        <dbReference type="EMBL" id="KAG6416363.1"/>
    </source>
</evidence>
<evidence type="ECO:0000256" key="3">
    <source>
        <dbReference type="ARBA" id="ARBA00023002"/>
    </source>
</evidence>
<dbReference type="FunFam" id="3.40.50.720:FF:000085">
    <property type="entry name" value="Dihydroflavonol reductase"/>
    <property type="match status" value="1"/>
</dbReference>
<dbReference type="Pfam" id="PF01370">
    <property type="entry name" value="Epimerase"/>
    <property type="match status" value="1"/>
</dbReference>